<dbReference type="AlphaFoldDB" id="A0A3N9XKG3"/>
<evidence type="ECO:0000256" key="1">
    <source>
        <dbReference type="RuleBase" id="RU000363"/>
    </source>
</evidence>
<dbReference type="InterPro" id="IPR052625">
    <property type="entry name" value="Chl_b_Red"/>
</dbReference>
<dbReference type="GO" id="GO:0010304">
    <property type="term" value="P:PSII associated light-harvesting complex II catabolic process"/>
    <property type="evidence" value="ECO:0007669"/>
    <property type="project" value="TreeGrafter"/>
</dbReference>
<reference evidence="2 3" key="1">
    <citation type="submission" date="2018-05" db="EMBL/GenBank/DDBJ databases">
        <title>Micromonospora from Atacama Desert.</title>
        <authorList>
            <person name="Carro L."/>
            <person name="Goodfellow M."/>
            <person name="Klenk H.-P."/>
        </authorList>
    </citation>
    <scope>NUCLEOTIDE SEQUENCE [LARGE SCALE GENOMIC DNA]</scope>
    <source>
        <strain evidence="2 3">LB32</strain>
    </source>
</reference>
<dbReference type="PANTHER" id="PTHR24314">
    <property type="entry name" value="NON-SPECIFIC LIPID TRANSFER PROTEIN-RELATED"/>
    <property type="match status" value="1"/>
</dbReference>
<dbReference type="RefSeq" id="WP_124853785.1">
    <property type="nucleotide sequence ID" value="NZ_QGSY01000087.1"/>
</dbReference>
<dbReference type="InterPro" id="IPR002347">
    <property type="entry name" value="SDR_fam"/>
</dbReference>
<protein>
    <submittedName>
        <fullName evidence="2">Chitin-binding protein</fullName>
    </submittedName>
</protein>
<accession>A0A3N9XKG3</accession>
<dbReference type="GO" id="GO:0034256">
    <property type="term" value="F:chlorophyll(ide) b reductase activity"/>
    <property type="evidence" value="ECO:0007669"/>
    <property type="project" value="TreeGrafter"/>
</dbReference>
<comment type="caution">
    <text evidence="2">The sequence shown here is derived from an EMBL/GenBank/DDBJ whole genome shotgun (WGS) entry which is preliminary data.</text>
</comment>
<dbReference type="GO" id="GO:0015996">
    <property type="term" value="P:chlorophyll catabolic process"/>
    <property type="evidence" value="ECO:0007669"/>
    <property type="project" value="TreeGrafter"/>
</dbReference>
<dbReference type="OrthoDB" id="9810734at2"/>
<gene>
    <name evidence="2" type="ORF">DLJ58_03275</name>
</gene>
<dbReference type="Pfam" id="PF00106">
    <property type="entry name" value="adh_short"/>
    <property type="match status" value="1"/>
</dbReference>
<dbReference type="Proteomes" id="UP000266889">
    <property type="component" value="Unassembled WGS sequence"/>
</dbReference>
<evidence type="ECO:0000313" key="3">
    <source>
        <dbReference type="Proteomes" id="UP000266889"/>
    </source>
</evidence>
<organism evidence="2 3">
    <name type="scientific">Micromonospora arida</name>
    <dbReference type="NCBI Taxonomy" id="2203715"/>
    <lineage>
        <taxon>Bacteria</taxon>
        <taxon>Bacillati</taxon>
        <taxon>Actinomycetota</taxon>
        <taxon>Actinomycetes</taxon>
        <taxon>Micromonosporales</taxon>
        <taxon>Micromonosporaceae</taxon>
        <taxon>Micromonospora</taxon>
    </lineage>
</organism>
<proteinExistence type="inferred from homology"/>
<dbReference type="InterPro" id="IPR036291">
    <property type="entry name" value="NAD(P)-bd_dom_sf"/>
</dbReference>
<dbReference type="Gene3D" id="3.40.50.720">
    <property type="entry name" value="NAD(P)-binding Rossmann-like Domain"/>
    <property type="match status" value="1"/>
</dbReference>
<dbReference type="EMBL" id="QGSY01000087">
    <property type="protein sequence ID" value="RQX13561.1"/>
    <property type="molecule type" value="Genomic_DNA"/>
</dbReference>
<keyword evidence="3" id="KW-1185">Reference proteome</keyword>
<dbReference type="CDD" id="cd05233">
    <property type="entry name" value="SDR_c"/>
    <property type="match status" value="1"/>
</dbReference>
<evidence type="ECO:0000313" key="2">
    <source>
        <dbReference type="EMBL" id="RQX13561.1"/>
    </source>
</evidence>
<dbReference type="PRINTS" id="PR00081">
    <property type="entry name" value="GDHRDH"/>
</dbReference>
<name>A0A3N9XKG3_9ACTN</name>
<dbReference type="PRINTS" id="PR00080">
    <property type="entry name" value="SDRFAMILY"/>
</dbReference>
<comment type="similarity">
    <text evidence="1">Belongs to the short-chain dehydrogenases/reductases (SDR) family.</text>
</comment>
<dbReference type="SUPFAM" id="SSF51735">
    <property type="entry name" value="NAD(P)-binding Rossmann-fold domains"/>
    <property type="match status" value="1"/>
</dbReference>
<sequence length="282" mass="29182">MTAVVVTGGTRGIGAGLVRALLARGARVAFCGRSAESVATALATLRSEASVPAGAEVLGVRADVTDRDDVSVLWSTAAEAFGGVDIWINNAGTNHARRPLWELPPAELDGVLAANLGGVARASAVVLAAMIEQGRGALWNMEGFGSNGQARPGLTGYGASKRAVTYLTDGLAKELAAAGVADRVTVHHLSPGIVVTDLLTHDYPPDELAKAKKVFNILGDRVETVTPWLADRVLAGGRNGSRAAWLTSRKAAARFAVAGFRKRDLFGESVGGPAVTGREHLS</sequence>
<dbReference type="PANTHER" id="PTHR24314:SF21">
    <property type="entry name" value="CHLOROPHYLL(IDE) B REDUCTASE NYC1, CHLOROPLASTIC-RELATED"/>
    <property type="match status" value="1"/>
</dbReference>